<dbReference type="PROSITE" id="PS50268">
    <property type="entry name" value="CADHERIN_2"/>
    <property type="match status" value="1"/>
</dbReference>
<dbReference type="SMART" id="SM00112">
    <property type="entry name" value="CA"/>
    <property type="match status" value="1"/>
</dbReference>
<keyword evidence="7" id="KW-0325">Glycoprotein</keyword>
<dbReference type="PRINTS" id="PR00205">
    <property type="entry name" value="CADHERIN"/>
</dbReference>
<evidence type="ECO:0000313" key="10">
    <source>
        <dbReference type="Proteomes" id="UP000694888"/>
    </source>
</evidence>
<dbReference type="Proteomes" id="UP000694888">
    <property type="component" value="Unplaced"/>
</dbReference>
<organism evidence="10 11">
    <name type="scientific">Aplysia californica</name>
    <name type="common">California sea hare</name>
    <dbReference type="NCBI Taxonomy" id="6500"/>
    <lineage>
        <taxon>Eukaryota</taxon>
        <taxon>Metazoa</taxon>
        <taxon>Spiralia</taxon>
        <taxon>Lophotrochozoa</taxon>
        <taxon>Mollusca</taxon>
        <taxon>Gastropoda</taxon>
        <taxon>Heterobranchia</taxon>
        <taxon>Euthyneura</taxon>
        <taxon>Tectipleura</taxon>
        <taxon>Aplysiida</taxon>
        <taxon>Aplysioidea</taxon>
        <taxon>Aplysiidae</taxon>
        <taxon>Aplysia</taxon>
    </lineage>
</organism>
<keyword evidence="4 8" id="KW-0106">Calcium</keyword>
<keyword evidence="2" id="KW-0812">Transmembrane</keyword>
<evidence type="ECO:0000256" key="7">
    <source>
        <dbReference type="ARBA" id="ARBA00023180"/>
    </source>
</evidence>
<dbReference type="InterPro" id="IPR015919">
    <property type="entry name" value="Cadherin-like_sf"/>
</dbReference>
<dbReference type="PROSITE" id="PS00232">
    <property type="entry name" value="CADHERIN_1"/>
    <property type="match status" value="1"/>
</dbReference>
<evidence type="ECO:0000256" key="2">
    <source>
        <dbReference type="ARBA" id="ARBA00022692"/>
    </source>
</evidence>
<dbReference type="PANTHER" id="PTHR24028">
    <property type="entry name" value="CADHERIN-87A"/>
    <property type="match status" value="1"/>
</dbReference>
<protein>
    <submittedName>
        <fullName evidence="11">Protocadherin alpha-11-like</fullName>
    </submittedName>
</protein>
<evidence type="ECO:0000256" key="6">
    <source>
        <dbReference type="ARBA" id="ARBA00023136"/>
    </source>
</evidence>
<proteinExistence type="predicted"/>
<evidence type="ECO:0000256" key="5">
    <source>
        <dbReference type="ARBA" id="ARBA00022989"/>
    </source>
</evidence>
<evidence type="ECO:0000313" key="11">
    <source>
        <dbReference type="RefSeq" id="XP_035824505.1"/>
    </source>
</evidence>
<dbReference type="Gene3D" id="2.60.40.60">
    <property type="entry name" value="Cadherins"/>
    <property type="match status" value="1"/>
</dbReference>
<reference evidence="11" key="1">
    <citation type="submission" date="2025-08" db="UniProtKB">
        <authorList>
            <consortium name="RefSeq"/>
        </authorList>
    </citation>
    <scope>IDENTIFICATION</scope>
</reference>
<feature type="domain" description="Cadherin" evidence="9">
    <location>
        <begin position="18"/>
        <end position="124"/>
    </location>
</feature>
<dbReference type="Pfam" id="PF00028">
    <property type="entry name" value="Cadherin"/>
    <property type="match status" value="1"/>
</dbReference>
<keyword evidence="6" id="KW-0472">Membrane</keyword>
<evidence type="ECO:0000259" key="9">
    <source>
        <dbReference type="PROSITE" id="PS50268"/>
    </source>
</evidence>
<evidence type="ECO:0000256" key="8">
    <source>
        <dbReference type="PROSITE-ProRule" id="PRU00043"/>
    </source>
</evidence>
<keyword evidence="3" id="KW-0677">Repeat</keyword>
<sequence>MTLDITVTDVNDHDPEWTQFIPAVSVRENEKVGTSVVDLRATDMDEGLNGEIEYSIALGTNGTSLFDVKKFDDRAELRVAMSLIGSSGSQLVTVVATDKGSPRRSASVDVMVTVVDMNLHRPVFIHPDESVYNVTSRFLPKVTVPEVTVQVYWSLEITPTG</sequence>
<evidence type="ECO:0000256" key="1">
    <source>
        <dbReference type="ARBA" id="ARBA00004167"/>
    </source>
</evidence>
<dbReference type="InterPro" id="IPR002126">
    <property type="entry name" value="Cadherin-like_dom"/>
</dbReference>
<dbReference type="SUPFAM" id="SSF49313">
    <property type="entry name" value="Cadherin-like"/>
    <property type="match status" value="1"/>
</dbReference>
<gene>
    <name evidence="11" type="primary">LOC118477143</name>
</gene>
<dbReference type="InterPro" id="IPR050174">
    <property type="entry name" value="Protocadherin/Cadherin-CA"/>
</dbReference>
<dbReference type="GeneID" id="118477143"/>
<dbReference type="CDD" id="cd11304">
    <property type="entry name" value="Cadherin_repeat"/>
    <property type="match status" value="1"/>
</dbReference>
<dbReference type="PANTHER" id="PTHR24028:SF328">
    <property type="entry name" value="CADHERIN-3"/>
    <property type="match status" value="1"/>
</dbReference>
<dbReference type="RefSeq" id="XP_035824505.1">
    <property type="nucleotide sequence ID" value="XM_035968612.1"/>
</dbReference>
<accession>A0ABM1VQ13</accession>
<evidence type="ECO:0000256" key="3">
    <source>
        <dbReference type="ARBA" id="ARBA00022737"/>
    </source>
</evidence>
<name>A0ABM1VQ13_APLCA</name>
<evidence type="ECO:0000256" key="4">
    <source>
        <dbReference type="ARBA" id="ARBA00022837"/>
    </source>
</evidence>
<keyword evidence="10" id="KW-1185">Reference proteome</keyword>
<dbReference type="InterPro" id="IPR020894">
    <property type="entry name" value="Cadherin_CS"/>
</dbReference>
<comment type="subcellular location">
    <subcellularLocation>
        <location evidence="1">Membrane</location>
        <topology evidence="1">Single-pass membrane protein</topology>
    </subcellularLocation>
</comment>
<keyword evidence="5" id="KW-1133">Transmembrane helix</keyword>